<dbReference type="SUPFAM" id="SSF81383">
    <property type="entry name" value="F-box domain"/>
    <property type="match status" value="1"/>
</dbReference>
<gene>
    <name evidence="2" type="ORF">NAEGRDRAFT_81642</name>
</gene>
<proteinExistence type="predicted"/>
<evidence type="ECO:0000313" key="2">
    <source>
        <dbReference type="EMBL" id="EFC38350.1"/>
    </source>
</evidence>
<accession>D2VXU0</accession>
<dbReference type="Gene3D" id="1.20.1280.50">
    <property type="match status" value="1"/>
</dbReference>
<evidence type="ECO:0000313" key="3">
    <source>
        <dbReference type="Proteomes" id="UP000006671"/>
    </source>
</evidence>
<organism evidence="3">
    <name type="scientific">Naegleria gruberi</name>
    <name type="common">Amoeba</name>
    <dbReference type="NCBI Taxonomy" id="5762"/>
    <lineage>
        <taxon>Eukaryota</taxon>
        <taxon>Discoba</taxon>
        <taxon>Heterolobosea</taxon>
        <taxon>Tetramitia</taxon>
        <taxon>Eutetramitia</taxon>
        <taxon>Vahlkampfiidae</taxon>
        <taxon>Naegleria</taxon>
    </lineage>
</organism>
<dbReference type="InterPro" id="IPR032675">
    <property type="entry name" value="LRR_dom_sf"/>
</dbReference>
<dbReference type="SUPFAM" id="SSF52047">
    <property type="entry name" value="RNI-like"/>
    <property type="match status" value="1"/>
</dbReference>
<reference evidence="2 3" key="1">
    <citation type="journal article" date="2010" name="Cell">
        <title>The genome of Naegleria gruberi illuminates early eukaryotic versatility.</title>
        <authorList>
            <person name="Fritz-Laylin L.K."/>
            <person name="Prochnik S.E."/>
            <person name="Ginger M.L."/>
            <person name="Dacks J.B."/>
            <person name="Carpenter M.L."/>
            <person name="Field M.C."/>
            <person name="Kuo A."/>
            <person name="Paredez A."/>
            <person name="Chapman J."/>
            <person name="Pham J."/>
            <person name="Shu S."/>
            <person name="Neupane R."/>
            <person name="Cipriano M."/>
            <person name="Mancuso J."/>
            <person name="Tu H."/>
            <person name="Salamov A."/>
            <person name="Lindquist E."/>
            <person name="Shapiro H."/>
            <person name="Lucas S."/>
            <person name="Grigoriev I.V."/>
            <person name="Cande W.Z."/>
            <person name="Fulton C."/>
            <person name="Rokhsar D.S."/>
            <person name="Dawson S.C."/>
        </authorList>
    </citation>
    <scope>NUCLEOTIDE SEQUENCE [LARGE SCALE GENOMIC DNA]</scope>
    <source>
        <strain evidence="2 3">NEG-M</strain>
    </source>
</reference>
<dbReference type="RefSeq" id="XP_002671094.1">
    <property type="nucleotide sequence ID" value="XM_002671048.1"/>
</dbReference>
<dbReference type="Pfam" id="PF12937">
    <property type="entry name" value="F-box-like"/>
    <property type="match status" value="1"/>
</dbReference>
<evidence type="ECO:0000259" key="1">
    <source>
        <dbReference type="Pfam" id="PF12937"/>
    </source>
</evidence>
<dbReference type="InParanoid" id="D2VXU0"/>
<dbReference type="EMBL" id="GG738908">
    <property type="protein sequence ID" value="EFC38350.1"/>
    <property type="molecule type" value="Genomic_DNA"/>
</dbReference>
<protein>
    <submittedName>
        <fullName evidence="2">Predicted protein</fullName>
    </submittedName>
</protein>
<dbReference type="Gene3D" id="3.80.10.10">
    <property type="entry name" value="Ribonuclease Inhibitor"/>
    <property type="match status" value="1"/>
</dbReference>
<feature type="domain" description="F-box" evidence="1">
    <location>
        <begin position="27"/>
        <end position="61"/>
    </location>
</feature>
<sequence length="826" mass="94302">MDNPISNQPKEDYSSYTEYVEQSINDVLPDHILSQIFSYLSFHDFREVTRTCMMWRRICFTIQSALSAFEISDEMPVECAMSLFTRFVEWRIGSIRKVNIHSINVFTNCGHKFTGVKFLEEASSMALTGFPNIERVKELEITSTFFGDMYKYPGLESIKFLKFKDAVIDFFHCSLFGLTLVESLLPLIDFEKVDSLKLVTNSKLLNSLACYAKENIQSKANLLFQNINSKIKYLRITLAEESTEDDDFEGEVDIPLSNLEELYVEFATVRTVNMLHFDPEKLKRLQIGSWHGKHTIENPLQPRVSFELFLVSEFHQLLNRSAKIQTLVLDNVKPLFYRTFAFSQFKNLTHLHVAEMSNSNLTQLAPKLQVLKVGTITEFNPEIFKLFGSLKELEMDPKYASKIDFKDLPKLSNITLQSFSAHYSMDINSDSLKSIRVMSRIRTLTINAINLETFDLKGNIDKLSIRSNQLEALGVMSYNQIGDLSILSFQIPNHGCENVSPLKELNLANVSTVRQLHCPYLKTIKVQSMASICQLVDLDQTPLIEMIIFEKAFIEPDAFKTCLDYFENLKTIEFFDCNLGSSANEIIEFSSTIEVIEIYEGSPELIRFLTSLFSESPSMKAIYLMDTEVEETFIESISQPKADQWKNLELISLQNCVNISGKAISDFYSNIKHYASLKSLTLVLSPGNEIVYDARIPQTLESFTGIFNSVEIIPTSTARSNMVNLKTITLDGRNSTFSNFEINTFLQSIFDLFVDDKEEMAPFRTELYSLLACERLIADSESDPPDFKLINKVVAGIPSIRIVSKQLFTDDPVLLLSQRPHLKLCD</sequence>
<dbReference type="InterPro" id="IPR036047">
    <property type="entry name" value="F-box-like_dom_sf"/>
</dbReference>
<dbReference type="GeneID" id="8858182"/>
<name>D2VXU0_NAEGR</name>
<keyword evidence="3" id="KW-1185">Reference proteome</keyword>
<dbReference type="AlphaFoldDB" id="D2VXU0"/>
<dbReference type="OrthoDB" id="2398163at2759"/>
<dbReference type="InterPro" id="IPR001810">
    <property type="entry name" value="F-box_dom"/>
</dbReference>
<dbReference type="OMA" id="EVDICAN"/>
<dbReference type="VEuPathDB" id="AmoebaDB:NAEGRDRAFT_81642"/>
<dbReference type="KEGG" id="ngr:NAEGRDRAFT_81642"/>
<dbReference type="Proteomes" id="UP000006671">
    <property type="component" value="Unassembled WGS sequence"/>
</dbReference>